<sequence>MATSTQSAPTSLPRVAITYCTQCRWLLRAAYFAQELLSTFGTQIGEVALVPATGGVFTVALTYVPKDVGRGGGGGGGDGVGETETETVLLWDRKAEGGFPEPKVLKQRVRDWIDPGRDLGHSDVGGRKGGKKEDERAGEVEGGVKETRGDIAVEKKAEGGLKEGEVCEDCK</sequence>
<protein>
    <submittedName>
        <fullName evidence="3">SelT/selW/selH selenoprotein domain-containing protein</fullName>
    </submittedName>
</protein>
<feature type="region of interest" description="Disordered" evidence="2">
    <location>
        <begin position="116"/>
        <end position="149"/>
    </location>
</feature>
<dbReference type="PANTHER" id="PTHR36417:SF2">
    <property type="entry name" value="SELENOPROTEIN DOMAIN PROTEIN (AFU_ORTHOLOGUE AFUA_1G05220)"/>
    <property type="match status" value="1"/>
</dbReference>
<keyword evidence="1" id="KW-0676">Redox-active center</keyword>
<evidence type="ECO:0000256" key="2">
    <source>
        <dbReference type="SAM" id="MobiDB-lite"/>
    </source>
</evidence>
<evidence type="ECO:0000313" key="4">
    <source>
        <dbReference type="Proteomes" id="UP000756921"/>
    </source>
</evidence>
<evidence type="ECO:0000313" key="3">
    <source>
        <dbReference type="EMBL" id="KAF9735447.1"/>
    </source>
</evidence>
<dbReference type="SUPFAM" id="SSF52833">
    <property type="entry name" value="Thioredoxin-like"/>
    <property type="match status" value="1"/>
</dbReference>
<gene>
    <name evidence="3" type="ORF">PMIN01_06852</name>
</gene>
<evidence type="ECO:0000256" key="1">
    <source>
        <dbReference type="ARBA" id="ARBA00023284"/>
    </source>
</evidence>
<name>A0A9P6GGZ9_9PLEO</name>
<dbReference type="InterPro" id="IPR036249">
    <property type="entry name" value="Thioredoxin-like_sf"/>
</dbReference>
<dbReference type="Proteomes" id="UP000756921">
    <property type="component" value="Unassembled WGS sequence"/>
</dbReference>
<dbReference type="PANTHER" id="PTHR36417">
    <property type="entry name" value="SELENOPROTEIN DOMAIN PROTEIN (AFU_ORTHOLOGUE AFUA_1G05220)"/>
    <property type="match status" value="1"/>
</dbReference>
<reference evidence="3" key="1">
    <citation type="journal article" date="2020" name="Mol. Plant Microbe Interact.">
        <title>Genome Sequence of the Biocontrol Agent Coniothyrium minitans strain Conio (IMI 134523).</title>
        <authorList>
            <person name="Patel D."/>
            <person name="Shittu T.A."/>
            <person name="Baroncelli R."/>
            <person name="Muthumeenakshi S."/>
            <person name="Osborne T.H."/>
            <person name="Janganan T.K."/>
            <person name="Sreenivasaprasad S."/>
        </authorList>
    </citation>
    <scope>NUCLEOTIDE SEQUENCE</scope>
    <source>
        <strain evidence="3">Conio</strain>
    </source>
</reference>
<dbReference type="InterPro" id="IPR011893">
    <property type="entry name" value="Selenoprotein_Rdx-typ"/>
</dbReference>
<dbReference type="NCBIfam" id="TIGR02174">
    <property type="entry name" value="CXXU_selWTH"/>
    <property type="match status" value="1"/>
</dbReference>
<dbReference type="OrthoDB" id="60822at2759"/>
<dbReference type="Pfam" id="PF10262">
    <property type="entry name" value="Rdx"/>
    <property type="match status" value="1"/>
</dbReference>
<proteinExistence type="predicted"/>
<accession>A0A9P6GGZ9</accession>
<comment type="caution">
    <text evidence="3">The sequence shown here is derived from an EMBL/GenBank/DDBJ whole genome shotgun (WGS) entry which is preliminary data.</text>
</comment>
<dbReference type="EMBL" id="WJXW01000006">
    <property type="protein sequence ID" value="KAF9735447.1"/>
    <property type="molecule type" value="Genomic_DNA"/>
</dbReference>
<organism evidence="3 4">
    <name type="scientific">Paraphaeosphaeria minitans</name>
    <dbReference type="NCBI Taxonomy" id="565426"/>
    <lineage>
        <taxon>Eukaryota</taxon>
        <taxon>Fungi</taxon>
        <taxon>Dikarya</taxon>
        <taxon>Ascomycota</taxon>
        <taxon>Pezizomycotina</taxon>
        <taxon>Dothideomycetes</taxon>
        <taxon>Pleosporomycetidae</taxon>
        <taxon>Pleosporales</taxon>
        <taxon>Massarineae</taxon>
        <taxon>Didymosphaeriaceae</taxon>
        <taxon>Paraphaeosphaeria</taxon>
    </lineage>
</organism>
<dbReference type="Gene3D" id="3.40.30.10">
    <property type="entry name" value="Glutaredoxin"/>
    <property type="match status" value="1"/>
</dbReference>
<keyword evidence="4" id="KW-1185">Reference proteome</keyword>
<dbReference type="AlphaFoldDB" id="A0A9P6GGZ9"/>